<evidence type="ECO:0000313" key="1">
    <source>
        <dbReference type="EMBL" id="MBI4132887.1"/>
    </source>
</evidence>
<name>A0A932YWR8_9BACT</name>
<evidence type="ECO:0000313" key="2">
    <source>
        <dbReference type="Proteomes" id="UP000756703"/>
    </source>
</evidence>
<dbReference type="SUPFAM" id="SSF54197">
    <property type="entry name" value="HIT-like"/>
    <property type="match status" value="1"/>
</dbReference>
<protein>
    <recommendedName>
        <fullName evidence="3">HIT domain-containing protein</fullName>
    </recommendedName>
</protein>
<organism evidence="1 2">
    <name type="scientific">Candidatus Sungiibacteriota bacterium</name>
    <dbReference type="NCBI Taxonomy" id="2750080"/>
    <lineage>
        <taxon>Bacteria</taxon>
        <taxon>Candidatus Sungiibacteriota</taxon>
    </lineage>
</organism>
<accession>A0A932YWR8</accession>
<dbReference type="EMBL" id="JACQMI010000013">
    <property type="protein sequence ID" value="MBI4132887.1"/>
    <property type="molecule type" value="Genomic_DNA"/>
</dbReference>
<dbReference type="Proteomes" id="UP000756703">
    <property type="component" value="Unassembled WGS sequence"/>
</dbReference>
<sequence>MSGDGWWVKANPFPPKSGYPLGKPIQIPATAAYLIIAERHVMPVERLTSADWAAVGALFEAIWERESLPGGIVGMRFGHPTHSGTTIIHRHFHVIVPPEFPEGMEQPDPEKPLLVVPVPFWAG</sequence>
<dbReference type="AlphaFoldDB" id="A0A932YWR8"/>
<dbReference type="InterPro" id="IPR036265">
    <property type="entry name" value="HIT-like_sf"/>
</dbReference>
<evidence type="ECO:0008006" key="3">
    <source>
        <dbReference type="Google" id="ProtNLM"/>
    </source>
</evidence>
<comment type="caution">
    <text evidence="1">The sequence shown here is derived from an EMBL/GenBank/DDBJ whole genome shotgun (WGS) entry which is preliminary data.</text>
</comment>
<dbReference type="Gene3D" id="3.30.428.10">
    <property type="entry name" value="HIT-like"/>
    <property type="match status" value="1"/>
</dbReference>
<gene>
    <name evidence="1" type="ORF">HY473_02275</name>
</gene>
<proteinExistence type="predicted"/>
<reference evidence="1" key="1">
    <citation type="submission" date="2020-07" db="EMBL/GenBank/DDBJ databases">
        <title>Huge and variable diversity of episymbiotic CPR bacteria and DPANN archaea in groundwater ecosystems.</title>
        <authorList>
            <person name="He C.Y."/>
            <person name="Keren R."/>
            <person name="Whittaker M."/>
            <person name="Farag I.F."/>
            <person name="Doudna J."/>
            <person name="Cate J.H.D."/>
            <person name="Banfield J.F."/>
        </authorList>
    </citation>
    <scope>NUCLEOTIDE SEQUENCE</scope>
    <source>
        <strain evidence="1">NC_groundwater_1225_Ag_S-0.1um_56_177</strain>
    </source>
</reference>